<feature type="region of interest" description="Disordered" evidence="1">
    <location>
        <begin position="86"/>
        <end position="119"/>
    </location>
</feature>
<protein>
    <submittedName>
        <fullName evidence="2">Uncharacterized protein</fullName>
    </submittedName>
</protein>
<dbReference type="AlphaFoldDB" id="A0A8S9THN1"/>
<dbReference type="EMBL" id="JAACNO010003127">
    <property type="protein sequence ID" value="KAF4128336.1"/>
    <property type="molecule type" value="Genomic_DNA"/>
</dbReference>
<evidence type="ECO:0000256" key="1">
    <source>
        <dbReference type="SAM" id="MobiDB-lite"/>
    </source>
</evidence>
<gene>
    <name evidence="2" type="ORF">GN958_ATG22414</name>
</gene>
<accession>A0A8S9THN1</accession>
<proteinExistence type="predicted"/>
<reference evidence="2" key="1">
    <citation type="submission" date="2020-03" db="EMBL/GenBank/DDBJ databases">
        <title>Hybrid Assembly of Korean Phytophthora infestans isolates.</title>
        <authorList>
            <person name="Prokchorchik M."/>
            <person name="Lee Y."/>
            <person name="Seo J."/>
            <person name="Cho J.-H."/>
            <person name="Park Y.-E."/>
            <person name="Jang D.-C."/>
            <person name="Im J.-S."/>
            <person name="Choi J.-G."/>
            <person name="Park H.-J."/>
            <person name="Lee G.-B."/>
            <person name="Lee Y.-G."/>
            <person name="Hong S.-Y."/>
            <person name="Cho K."/>
            <person name="Sohn K.H."/>
        </authorList>
    </citation>
    <scope>NUCLEOTIDE SEQUENCE</scope>
    <source>
        <strain evidence="2">KR_2_A2</strain>
    </source>
</reference>
<sequence>MLDVTAVGSNLTPEQQEETLSDLAYLLDEFGSTRAVRVKLSEQQREIQRLGEGAFSTVAGSKRTKKTQLVSVEFFSSSSIPRPSRVFHTRDDSLRLSSSSHTTSYSPPAPAQVSSSSDT</sequence>
<organism evidence="2 3">
    <name type="scientific">Phytophthora infestans</name>
    <name type="common">Potato late blight agent</name>
    <name type="synonym">Botrytis infestans</name>
    <dbReference type="NCBI Taxonomy" id="4787"/>
    <lineage>
        <taxon>Eukaryota</taxon>
        <taxon>Sar</taxon>
        <taxon>Stramenopiles</taxon>
        <taxon>Oomycota</taxon>
        <taxon>Peronosporomycetes</taxon>
        <taxon>Peronosporales</taxon>
        <taxon>Peronosporaceae</taxon>
        <taxon>Phytophthora</taxon>
    </lineage>
</organism>
<evidence type="ECO:0000313" key="3">
    <source>
        <dbReference type="Proteomes" id="UP000704712"/>
    </source>
</evidence>
<dbReference type="Proteomes" id="UP000704712">
    <property type="component" value="Unassembled WGS sequence"/>
</dbReference>
<feature type="compositionally biased region" description="Low complexity" evidence="1">
    <location>
        <begin position="95"/>
        <end position="119"/>
    </location>
</feature>
<name>A0A8S9THN1_PHYIN</name>
<evidence type="ECO:0000313" key="2">
    <source>
        <dbReference type="EMBL" id="KAF4128336.1"/>
    </source>
</evidence>
<comment type="caution">
    <text evidence="2">The sequence shown here is derived from an EMBL/GenBank/DDBJ whole genome shotgun (WGS) entry which is preliminary data.</text>
</comment>